<feature type="transmembrane region" description="Helical" evidence="6">
    <location>
        <begin position="20"/>
        <end position="40"/>
    </location>
</feature>
<dbReference type="AlphaFoldDB" id="A0A2U1TDC1"/>
<name>A0A2U1TDC1_9MICO</name>
<feature type="transmembrane region" description="Helical" evidence="6">
    <location>
        <begin position="83"/>
        <end position="107"/>
    </location>
</feature>
<accession>A0A2U1TDC1</accession>
<comment type="caution">
    <text evidence="7">The sequence shown here is derived from an EMBL/GenBank/DDBJ whole genome shotgun (WGS) entry which is preliminary data.</text>
</comment>
<dbReference type="Pfam" id="PF09678">
    <property type="entry name" value="Caa3_CtaG"/>
    <property type="match status" value="1"/>
</dbReference>
<evidence type="ECO:0000313" key="8">
    <source>
        <dbReference type="Proteomes" id="UP000244962"/>
    </source>
</evidence>
<protein>
    <submittedName>
        <fullName evidence="7">Cytochrome c oxidase assembly protein</fullName>
    </submittedName>
</protein>
<evidence type="ECO:0000313" key="7">
    <source>
        <dbReference type="EMBL" id="PWC06888.1"/>
    </source>
</evidence>
<gene>
    <name evidence="7" type="ORF">DF223_09110</name>
</gene>
<feature type="transmembrane region" description="Helical" evidence="6">
    <location>
        <begin position="194"/>
        <end position="214"/>
    </location>
</feature>
<feature type="transmembrane region" description="Helical" evidence="6">
    <location>
        <begin position="234"/>
        <end position="253"/>
    </location>
</feature>
<feature type="transmembrane region" description="Helical" evidence="6">
    <location>
        <begin position="52"/>
        <end position="71"/>
    </location>
</feature>
<dbReference type="InterPro" id="IPR019108">
    <property type="entry name" value="Caa3_assmbl_CtaG-rel"/>
</dbReference>
<keyword evidence="5 6" id="KW-0472">Membrane</keyword>
<evidence type="ECO:0000256" key="3">
    <source>
        <dbReference type="ARBA" id="ARBA00022692"/>
    </source>
</evidence>
<sequence>MHLDVTIHGHGEPGIAALDYAVALVMVAAAALYLGGLRAARRQGRSWPLWRTACWIVGLLVVTVSMIGPLATAGHESFTAHMLGHLLAGMVAPIFLVVAAPVTLALRALEVRQARRLSRLLRSRPARFLVHPVTAAVINVGSLWLLYTTQLYELMQSSSFFHLLVTAHFVIAGYLLVASLIGVDPNPHRAGYPLRAVVLVAALAGHGILSKYLYAHPPAGVSLTEAQSGSVLMYYGGDVADAALIVILCLQWYRAAGKTRALEPGVRASG</sequence>
<feature type="transmembrane region" description="Helical" evidence="6">
    <location>
        <begin position="128"/>
        <end position="147"/>
    </location>
</feature>
<evidence type="ECO:0000256" key="6">
    <source>
        <dbReference type="SAM" id="Phobius"/>
    </source>
</evidence>
<evidence type="ECO:0000256" key="2">
    <source>
        <dbReference type="ARBA" id="ARBA00022475"/>
    </source>
</evidence>
<dbReference type="RefSeq" id="WP_108962998.1">
    <property type="nucleotide sequence ID" value="NZ_QEFB01000009.1"/>
</dbReference>
<keyword evidence="2" id="KW-1003">Cell membrane</keyword>
<reference evidence="8" key="1">
    <citation type="submission" date="2018-04" db="EMBL/GenBank/DDBJ databases">
        <authorList>
            <person name="Liu S."/>
            <person name="Wang Z."/>
            <person name="Li J."/>
        </authorList>
    </citation>
    <scope>NUCLEOTIDE SEQUENCE [LARGE SCALE GENOMIC DNA]</scope>
    <source>
        <strain evidence="8">622</strain>
    </source>
</reference>
<evidence type="ECO:0000256" key="5">
    <source>
        <dbReference type="ARBA" id="ARBA00023136"/>
    </source>
</evidence>
<comment type="subcellular location">
    <subcellularLocation>
        <location evidence="1">Cell membrane</location>
        <topology evidence="1">Multi-pass membrane protein</topology>
    </subcellularLocation>
</comment>
<evidence type="ECO:0000256" key="1">
    <source>
        <dbReference type="ARBA" id="ARBA00004651"/>
    </source>
</evidence>
<evidence type="ECO:0000256" key="4">
    <source>
        <dbReference type="ARBA" id="ARBA00022989"/>
    </source>
</evidence>
<keyword evidence="8" id="KW-1185">Reference proteome</keyword>
<feature type="transmembrane region" description="Helical" evidence="6">
    <location>
        <begin position="159"/>
        <end position="182"/>
    </location>
</feature>
<proteinExistence type="predicted"/>
<organism evidence="7 8">
    <name type="scientific">Mycetocola zhujimingii</name>
    <dbReference type="NCBI Taxonomy" id="2079792"/>
    <lineage>
        <taxon>Bacteria</taxon>
        <taxon>Bacillati</taxon>
        <taxon>Actinomycetota</taxon>
        <taxon>Actinomycetes</taxon>
        <taxon>Micrococcales</taxon>
        <taxon>Microbacteriaceae</taxon>
        <taxon>Mycetocola</taxon>
    </lineage>
</organism>
<dbReference type="GO" id="GO:0005886">
    <property type="term" value="C:plasma membrane"/>
    <property type="evidence" value="ECO:0007669"/>
    <property type="project" value="UniProtKB-SubCell"/>
</dbReference>
<dbReference type="EMBL" id="QEFB01000009">
    <property type="protein sequence ID" value="PWC06888.1"/>
    <property type="molecule type" value="Genomic_DNA"/>
</dbReference>
<dbReference type="Proteomes" id="UP000244962">
    <property type="component" value="Unassembled WGS sequence"/>
</dbReference>
<keyword evidence="3 6" id="KW-0812">Transmembrane</keyword>
<keyword evidence="4 6" id="KW-1133">Transmembrane helix</keyword>